<feature type="region of interest" description="Disordered" evidence="1">
    <location>
        <begin position="245"/>
        <end position="265"/>
    </location>
</feature>
<keyword evidence="2" id="KW-0812">Transmembrane</keyword>
<keyword evidence="2" id="KW-1133">Transmembrane helix</keyword>
<evidence type="ECO:0000313" key="4">
    <source>
        <dbReference type="Proteomes" id="UP000284842"/>
    </source>
</evidence>
<keyword evidence="2" id="KW-0472">Membrane</keyword>
<dbReference type="InParanoid" id="A0A409YD68"/>
<comment type="caution">
    <text evidence="3">The sequence shown here is derived from an EMBL/GenBank/DDBJ whole genome shotgun (WGS) entry which is preliminary data.</text>
</comment>
<name>A0A409YD68_9AGAR</name>
<accession>A0A409YD68</accession>
<evidence type="ECO:0000256" key="2">
    <source>
        <dbReference type="SAM" id="Phobius"/>
    </source>
</evidence>
<feature type="compositionally biased region" description="Polar residues" evidence="1">
    <location>
        <begin position="251"/>
        <end position="261"/>
    </location>
</feature>
<evidence type="ECO:0000256" key="1">
    <source>
        <dbReference type="SAM" id="MobiDB-lite"/>
    </source>
</evidence>
<proteinExistence type="predicted"/>
<organism evidence="3 4">
    <name type="scientific">Panaeolus cyanescens</name>
    <dbReference type="NCBI Taxonomy" id="181874"/>
    <lineage>
        <taxon>Eukaryota</taxon>
        <taxon>Fungi</taxon>
        <taxon>Dikarya</taxon>
        <taxon>Basidiomycota</taxon>
        <taxon>Agaricomycotina</taxon>
        <taxon>Agaricomycetes</taxon>
        <taxon>Agaricomycetidae</taxon>
        <taxon>Agaricales</taxon>
        <taxon>Agaricineae</taxon>
        <taxon>Galeropsidaceae</taxon>
        <taxon>Panaeolus</taxon>
    </lineage>
</organism>
<dbReference type="Gene3D" id="2.60.120.260">
    <property type="entry name" value="Galactose-binding domain-like"/>
    <property type="match status" value="1"/>
</dbReference>
<protein>
    <submittedName>
        <fullName evidence="3">Uncharacterized protein</fullName>
    </submittedName>
</protein>
<dbReference type="EMBL" id="NHTK01001284">
    <property type="protein sequence ID" value="PPR00931.1"/>
    <property type="molecule type" value="Genomic_DNA"/>
</dbReference>
<sequence length="525" mass="57348">MKIIRFVGTYIIVGGGLQPIGNTANLPLVVQFSIDNGQSSQYSPNSPDVFTDSVYYQSGSLPMGEHVLTVTNLVNGDIAFLDYFEILASGGTPQILKSDGSPIPQPQSTSASSLLTFSSVIGPSDPLTLSPNSLTPTTSGLQDSNSIITNAGTESTTQGSLSKRPVPNINIIIPAICGMVAVIALAGLVVALKYKRRRWRATSSTSLRLSEGVASVVTLEPFLPLAITQQFGLPRSTKETLNHDRRIEPHNPQTQSSNGPSSADLMLSQIQTGDNRVVEIGFNTIQVDNVHPFIFSSGNWNEEQLRLHNLFNDTVSLTFTMGSKKVVRFFGTSISVFGALETYDGVMNVAPNVQFSLDGGTSTTFTAPSPQIEDSQMELTQYYQSPNLTVGEHVLTIRNMQWWDWTTTSPAADTVIRWSAYAWESKPTTSFSISRSADESSSIPPIFNTIRYIANVNNGDTVNVDKPNIDDTPNLVYFQWATYPECTLDIIQLGVDEYPRAIHGSAHIHGANQRDEQRLSIRDSW</sequence>
<evidence type="ECO:0000313" key="3">
    <source>
        <dbReference type="EMBL" id="PPR00931.1"/>
    </source>
</evidence>
<gene>
    <name evidence="3" type="ORF">CVT24_000251</name>
</gene>
<feature type="compositionally biased region" description="Polar residues" evidence="1">
    <location>
        <begin position="142"/>
        <end position="161"/>
    </location>
</feature>
<feature type="region of interest" description="Disordered" evidence="1">
    <location>
        <begin position="128"/>
        <end position="161"/>
    </location>
</feature>
<feature type="transmembrane region" description="Helical" evidence="2">
    <location>
        <begin position="171"/>
        <end position="192"/>
    </location>
</feature>
<dbReference type="OrthoDB" id="3265734at2759"/>
<keyword evidence="4" id="KW-1185">Reference proteome</keyword>
<feature type="compositionally biased region" description="Low complexity" evidence="1">
    <location>
        <begin position="128"/>
        <end position="141"/>
    </location>
</feature>
<dbReference type="AlphaFoldDB" id="A0A409YD68"/>
<reference evidence="3 4" key="1">
    <citation type="journal article" date="2018" name="Evol. Lett.">
        <title>Horizontal gene cluster transfer increased hallucinogenic mushroom diversity.</title>
        <authorList>
            <person name="Reynolds H.T."/>
            <person name="Vijayakumar V."/>
            <person name="Gluck-Thaler E."/>
            <person name="Korotkin H.B."/>
            <person name="Matheny P.B."/>
            <person name="Slot J.C."/>
        </authorList>
    </citation>
    <scope>NUCLEOTIDE SEQUENCE [LARGE SCALE GENOMIC DNA]</scope>
    <source>
        <strain evidence="3 4">2629</strain>
    </source>
</reference>
<dbReference type="Proteomes" id="UP000284842">
    <property type="component" value="Unassembled WGS sequence"/>
</dbReference>